<keyword evidence="5 12" id="KW-0732">Signal</keyword>
<evidence type="ECO:0000256" key="3">
    <source>
        <dbReference type="ARBA" id="ARBA00022452"/>
    </source>
</evidence>
<dbReference type="InterPro" id="IPR027385">
    <property type="entry name" value="Beta-barrel_OMP"/>
</dbReference>
<accession>A0A6I6MXR0</accession>
<dbReference type="InterPro" id="IPR036737">
    <property type="entry name" value="OmpA-like_sf"/>
</dbReference>
<feature type="domain" description="OmpA-like" evidence="13">
    <location>
        <begin position="251"/>
        <end position="367"/>
    </location>
</feature>
<evidence type="ECO:0000259" key="13">
    <source>
        <dbReference type="PROSITE" id="PS51123"/>
    </source>
</evidence>
<dbReference type="SUPFAM" id="SSF103088">
    <property type="entry name" value="OmpA-like"/>
    <property type="match status" value="1"/>
</dbReference>
<dbReference type="PANTHER" id="PTHR30329:SF21">
    <property type="entry name" value="LIPOPROTEIN YIAD-RELATED"/>
    <property type="match status" value="1"/>
</dbReference>
<evidence type="ECO:0000256" key="11">
    <source>
        <dbReference type="SAM" id="MobiDB-lite"/>
    </source>
</evidence>
<gene>
    <name evidence="14" type="ORF">DSM104635_03980</name>
</gene>
<dbReference type="Proteomes" id="UP000431269">
    <property type="component" value="Chromosome"/>
</dbReference>
<feature type="region of interest" description="Disordered" evidence="11">
    <location>
        <begin position="231"/>
        <end position="252"/>
    </location>
</feature>
<dbReference type="GO" id="GO:0006811">
    <property type="term" value="P:monoatomic ion transport"/>
    <property type="evidence" value="ECO:0007669"/>
    <property type="project" value="UniProtKB-KW"/>
</dbReference>
<dbReference type="InterPro" id="IPR050330">
    <property type="entry name" value="Bact_OuterMem_StrucFunc"/>
</dbReference>
<dbReference type="AlphaFoldDB" id="A0A6I6MXR0"/>
<dbReference type="PROSITE" id="PS51123">
    <property type="entry name" value="OMPA_2"/>
    <property type="match status" value="1"/>
</dbReference>
<keyword evidence="7" id="KW-0626">Porin</keyword>
<dbReference type="KEGG" id="tsv:DSM104635_03980"/>
<sequence length="367" mass="38968">MVSGVGKKARSREPKGTAMIKNLKRTLALAALMAGAGGAAHATEGWYGRADAGYSVGGDLDVDQATEAFDLENNWMGSVGLGYALHNSGFRFEGELAYRDNDLEENPPALTEGEVQATSLMFNAYYDFNRGGRYEPYVGIGVGAAQLEAQALFNGANDQFDEEDTVAAYQAMAGVAIGLSERLDLDIGYRYFVAPDAEFDGLQDSVVPTTYAADYTHQAVTVGLRYQFGAAAAPPPPPPPPAPPPAPPPPPQAVCPAADFVVYFEWDRSNLNQAALETIDAAVNRARQCNIGGIVVVGHTDTSGSTAYNAGLSERRAGVVREALVARGIATGSIRSEARGETDLARATRDGVREPLNRRTAVTISFR</sequence>
<evidence type="ECO:0000313" key="14">
    <source>
        <dbReference type="EMBL" id="QGZ97114.1"/>
    </source>
</evidence>
<evidence type="ECO:0000256" key="5">
    <source>
        <dbReference type="ARBA" id="ARBA00022729"/>
    </source>
</evidence>
<evidence type="ECO:0000256" key="6">
    <source>
        <dbReference type="ARBA" id="ARBA00023065"/>
    </source>
</evidence>
<evidence type="ECO:0000256" key="7">
    <source>
        <dbReference type="ARBA" id="ARBA00023114"/>
    </source>
</evidence>
<dbReference type="GO" id="GO:0009279">
    <property type="term" value="C:cell outer membrane"/>
    <property type="evidence" value="ECO:0007669"/>
    <property type="project" value="UniProtKB-SubCell"/>
</dbReference>
<evidence type="ECO:0000256" key="2">
    <source>
        <dbReference type="ARBA" id="ARBA00022448"/>
    </source>
</evidence>
<evidence type="ECO:0000256" key="8">
    <source>
        <dbReference type="ARBA" id="ARBA00023136"/>
    </source>
</evidence>
<dbReference type="Pfam" id="PF00691">
    <property type="entry name" value="OmpA"/>
    <property type="match status" value="1"/>
</dbReference>
<dbReference type="SUPFAM" id="SSF56925">
    <property type="entry name" value="OMPA-like"/>
    <property type="match status" value="1"/>
</dbReference>
<keyword evidence="2" id="KW-0813">Transport</keyword>
<evidence type="ECO:0000256" key="10">
    <source>
        <dbReference type="PROSITE-ProRule" id="PRU00473"/>
    </source>
</evidence>
<evidence type="ECO:0000256" key="4">
    <source>
        <dbReference type="ARBA" id="ARBA00022692"/>
    </source>
</evidence>
<dbReference type="GO" id="GO:0046930">
    <property type="term" value="C:pore complex"/>
    <property type="evidence" value="ECO:0007669"/>
    <property type="project" value="UniProtKB-KW"/>
</dbReference>
<proteinExistence type="predicted"/>
<keyword evidence="8 10" id="KW-0472">Membrane</keyword>
<feature type="compositionally biased region" description="Pro residues" evidence="11">
    <location>
        <begin position="233"/>
        <end position="252"/>
    </location>
</feature>
<dbReference type="EMBL" id="CP047045">
    <property type="protein sequence ID" value="QGZ97114.1"/>
    <property type="molecule type" value="Genomic_DNA"/>
</dbReference>
<keyword evidence="6" id="KW-0406">Ion transport</keyword>
<organism evidence="14 15">
    <name type="scientific">Terricaulis silvestris</name>
    <dbReference type="NCBI Taxonomy" id="2686094"/>
    <lineage>
        <taxon>Bacteria</taxon>
        <taxon>Pseudomonadati</taxon>
        <taxon>Pseudomonadota</taxon>
        <taxon>Alphaproteobacteria</taxon>
        <taxon>Caulobacterales</taxon>
        <taxon>Caulobacteraceae</taxon>
        <taxon>Terricaulis</taxon>
    </lineage>
</organism>
<comment type="subcellular location">
    <subcellularLocation>
        <location evidence="1">Cell outer membrane</location>
        <topology evidence="1">Multi-pass membrane protein</topology>
    </subcellularLocation>
</comment>
<evidence type="ECO:0000313" key="15">
    <source>
        <dbReference type="Proteomes" id="UP000431269"/>
    </source>
</evidence>
<dbReference type="InterPro" id="IPR011250">
    <property type="entry name" value="OMP/PagP_B-barrel"/>
</dbReference>
<keyword evidence="15" id="KW-1185">Reference proteome</keyword>
<dbReference type="InterPro" id="IPR006664">
    <property type="entry name" value="OMP_bac"/>
</dbReference>
<feature type="signal peptide" evidence="12">
    <location>
        <begin position="1"/>
        <end position="42"/>
    </location>
</feature>
<dbReference type="PRINTS" id="PR01021">
    <property type="entry name" value="OMPADOMAIN"/>
</dbReference>
<dbReference type="Pfam" id="PF13505">
    <property type="entry name" value="OMP_b-brl"/>
    <property type="match status" value="1"/>
</dbReference>
<dbReference type="InterPro" id="IPR006665">
    <property type="entry name" value="OmpA-like"/>
</dbReference>
<dbReference type="Gene3D" id="2.40.160.20">
    <property type="match status" value="1"/>
</dbReference>
<keyword evidence="4" id="KW-0812">Transmembrane</keyword>
<keyword evidence="9" id="KW-0998">Cell outer membrane</keyword>
<evidence type="ECO:0000256" key="12">
    <source>
        <dbReference type="SAM" id="SignalP"/>
    </source>
</evidence>
<dbReference type="Gene3D" id="3.30.1330.60">
    <property type="entry name" value="OmpA-like domain"/>
    <property type="match status" value="1"/>
</dbReference>
<name>A0A6I6MXR0_9CAUL</name>
<evidence type="ECO:0000256" key="9">
    <source>
        <dbReference type="ARBA" id="ARBA00023237"/>
    </source>
</evidence>
<evidence type="ECO:0000256" key="1">
    <source>
        <dbReference type="ARBA" id="ARBA00004571"/>
    </source>
</evidence>
<dbReference type="CDD" id="cd07185">
    <property type="entry name" value="OmpA_C-like"/>
    <property type="match status" value="1"/>
</dbReference>
<protein>
    <recommendedName>
        <fullName evidence="13">OmpA-like domain-containing protein</fullName>
    </recommendedName>
</protein>
<dbReference type="PANTHER" id="PTHR30329">
    <property type="entry name" value="STATOR ELEMENT OF FLAGELLAR MOTOR COMPLEX"/>
    <property type="match status" value="1"/>
</dbReference>
<reference evidence="15" key="1">
    <citation type="submission" date="2019-12" db="EMBL/GenBank/DDBJ databases">
        <title>Complete genome of Terracaulis silvestris 0127_4.</title>
        <authorList>
            <person name="Vieira S."/>
            <person name="Riedel T."/>
            <person name="Sproer C."/>
            <person name="Pascual J."/>
            <person name="Boedeker C."/>
            <person name="Overmann J."/>
        </authorList>
    </citation>
    <scope>NUCLEOTIDE SEQUENCE [LARGE SCALE GENOMIC DNA]</scope>
    <source>
        <strain evidence="15">0127_4</strain>
    </source>
</reference>
<feature type="chain" id="PRO_5026338420" description="OmpA-like domain-containing protein" evidence="12">
    <location>
        <begin position="43"/>
        <end position="367"/>
    </location>
</feature>
<dbReference type="GO" id="GO:0015288">
    <property type="term" value="F:porin activity"/>
    <property type="evidence" value="ECO:0007669"/>
    <property type="project" value="UniProtKB-KW"/>
</dbReference>
<keyword evidence="3" id="KW-1134">Transmembrane beta strand</keyword>